<proteinExistence type="inferred from homology"/>
<name>A0ABW3Z8G8_9HYPH</name>
<comment type="caution">
    <text evidence="5">The sequence shown here is derived from an EMBL/GenBank/DDBJ whole genome shotgun (WGS) entry which is preliminary data.</text>
</comment>
<evidence type="ECO:0000256" key="3">
    <source>
        <dbReference type="ARBA" id="ARBA00023002"/>
    </source>
</evidence>
<dbReference type="InterPro" id="IPR016162">
    <property type="entry name" value="Ald_DH_N"/>
</dbReference>
<dbReference type="CDD" id="cd07100">
    <property type="entry name" value="ALDH_SSADH1_GabD1"/>
    <property type="match status" value="1"/>
</dbReference>
<dbReference type="RefSeq" id="WP_378775454.1">
    <property type="nucleotide sequence ID" value="NZ_JBHTMX010000071.1"/>
</dbReference>
<feature type="domain" description="Aldehyde dehydrogenase" evidence="4">
    <location>
        <begin position="3"/>
        <end position="453"/>
    </location>
</feature>
<dbReference type="SUPFAM" id="SSF53720">
    <property type="entry name" value="ALDH-like"/>
    <property type="match status" value="1"/>
</dbReference>
<accession>A0ABW3Z8G8</accession>
<protein>
    <submittedName>
        <fullName evidence="5">NAD-dependent succinate-semialdehyde dehydrogenase</fullName>
    </submittedName>
</protein>
<dbReference type="InterPro" id="IPR016163">
    <property type="entry name" value="Ald_DH_C"/>
</dbReference>
<dbReference type="Pfam" id="PF00171">
    <property type="entry name" value="Aldedh"/>
    <property type="match status" value="1"/>
</dbReference>
<dbReference type="Gene3D" id="3.40.605.10">
    <property type="entry name" value="Aldehyde Dehydrogenase, Chain A, domain 1"/>
    <property type="match status" value="1"/>
</dbReference>
<dbReference type="InterPro" id="IPR047110">
    <property type="entry name" value="GABD/Sad-like"/>
</dbReference>
<keyword evidence="3" id="KW-0560">Oxidoreductase</keyword>
<dbReference type="InterPro" id="IPR015590">
    <property type="entry name" value="Aldehyde_DH_dom"/>
</dbReference>
<evidence type="ECO:0000313" key="6">
    <source>
        <dbReference type="Proteomes" id="UP001597171"/>
    </source>
</evidence>
<evidence type="ECO:0000259" key="4">
    <source>
        <dbReference type="Pfam" id="PF00171"/>
    </source>
</evidence>
<gene>
    <name evidence="5" type="ORF">ACFQ4O_09505</name>
</gene>
<evidence type="ECO:0000256" key="1">
    <source>
        <dbReference type="ARBA" id="ARBA00009986"/>
    </source>
</evidence>
<dbReference type="EMBL" id="JBHTMX010000071">
    <property type="protein sequence ID" value="MFD1332230.1"/>
    <property type="molecule type" value="Genomic_DNA"/>
</dbReference>
<dbReference type="Gene3D" id="3.40.309.10">
    <property type="entry name" value="Aldehyde Dehydrogenase, Chain A, domain 2"/>
    <property type="match status" value="1"/>
</dbReference>
<evidence type="ECO:0000313" key="5">
    <source>
        <dbReference type="EMBL" id="MFD1332230.1"/>
    </source>
</evidence>
<dbReference type="InterPro" id="IPR016161">
    <property type="entry name" value="Ald_DH/histidinol_DH"/>
</dbReference>
<reference evidence="6" key="1">
    <citation type="journal article" date="2019" name="Int. J. Syst. Evol. Microbiol.">
        <title>The Global Catalogue of Microorganisms (GCM) 10K type strain sequencing project: providing services to taxonomists for standard genome sequencing and annotation.</title>
        <authorList>
            <consortium name="The Broad Institute Genomics Platform"/>
            <consortium name="The Broad Institute Genome Sequencing Center for Infectious Disease"/>
            <person name="Wu L."/>
            <person name="Ma J."/>
        </authorList>
    </citation>
    <scope>NUCLEOTIDE SEQUENCE [LARGE SCALE GENOMIC DNA]</scope>
    <source>
        <strain evidence="6">CCUG 61696</strain>
    </source>
</reference>
<sequence>MAYATINPYTGETLASFPDATDAEVRDAIARAHAAFLSWRETSFAERGRILQKAADILRRDSDAYARLLTLEMGKLAAEAKAEVELSAKIFEYYVRNAEALLKPERLPVLDPAEGENIIVHEPLGVLLAIEPWNFPYYQIARILAPQLSVGNTVLLKHASNVPQSSAAFERLMAEAGLPAGAFTNLYAKRSHIELILNDDRVHGVALTGSEGAGAIVASQAGKALKKSTLELGGADAFVVLADADLKKTTDWAVFGRHWNGGQVCVSSKRMIVVDEVYDDFLGRYRAGVAGLVAGDPFDPKTTLAPLSSQGAADEVKEKIREAVKLGAKAEEVGPPVPNQGAFVQPTILTDLGEDNPARYWEFFGPVSMLFRAKDEDDAVRIANDSPFGLGGSVFTTDARHGAEVARRISTGMVFVNHPTKVEADLPFGGIRRSGYGRELIGLGLKEFVNHKLIGVVDIDARF</sequence>
<keyword evidence="2" id="KW-0521">NADP</keyword>
<evidence type="ECO:0000256" key="2">
    <source>
        <dbReference type="ARBA" id="ARBA00022857"/>
    </source>
</evidence>
<organism evidence="5 6">
    <name type="scientific">Methylopila musalis</name>
    <dbReference type="NCBI Taxonomy" id="1134781"/>
    <lineage>
        <taxon>Bacteria</taxon>
        <taxon>Pseudomonadati</taxon>
        <taxon>Pseudomonadota</taxon>
        <taxon>Alphaproteobacteria</taxon>
        <taxon>Hyphomicrobiales</taxon>
        <taxon>Methylopilaceae</taxon>
        <taxon>Methylopila</taxon>
    </lineage>
</organism>
<dbReference type="PANTHER" id="PTHR43217">
    <property type="entry name" value="SUCCINATE SEMIALDEHYDE DEHYDROGENASE [NAD(P)+] SAD"/>
    <property type="match status" value="1"/>
</dbReference>
<dbReference type="InterPro" id="IPR044148">
    <property type="entry name" value="ALDH_GabD1-like"/>
</dbReference>
<keyword evidence="6" id="KW-1185">Reference proteome</keyword>
<comment type="similarity">
    <text evidence="1">Belongs to the aldehyde dehydrogenase family.</text>
</comment>
<dbReference type="PANTHER" id="PTHR43217:SF2">
    <property type="entry name" value="SUCCINATE-SEMIALDEHYDE DEHYDROGENASE [NADP(+)]"/>
    <property type="match status" value="1"/>
</dbReference>
<dbReference type="Proteomes" id="UP001597171">
    <property type="component" value="Unassembled WGS sequence"/>
</dbReference>